<sequence>MNKNIELFNRYKDGIINLKLWEYKPIDEPFVLWAKITDKKMIQEIFKEINPNEIIKISTSDKEMDIDVSKSYFYRLIKGKNIKYYIV</sequence>
<reference evidence="1" key="1">
    <citation type="submission" date="2020-08" db="EMBL/GenBank/DDBJ databases">
        <title>Genome public.</title>
        <authorList>
            <person name="Liu C."/>
            <person name="Sun Q."/>
        </authorList>
    </citation>
    <scope>NUCLEOTIDE SEQUENCE</scope>
    <source>
        <strain evidence="1">BX21</strain>
    </source>
</reference>
<dbReference type="EMBL" id="JACRTG010000008">
    <property type="protein sequence ID" value="MBC8587100.1"/>
    <property type="molecule type" value="Genomic_DNA"/>
</dbReference>
<dbReference type="Proteomes" id="UP000601171">
    <property type="component" value="Unassembled WGS sequence"/>
</dbReference>
<dbReference type="RefSeq" id="WP_262428572.1">
    <property type="nucleotide sequence ID" value="NZ_JACRTG010000008.1"/>
</dbReference>
<gene>
    <name evidence="1" type="ORF">H8707_02435</name>
</gene>
<protein>
    <submittedName>
        <fullName evidence="1">Uncharacterized protein</fullName>
    </submittedName>
</protein>
<comment type="caution">
    <text evidence="1">The sequence shown here is derived from an EMBL/GenBank/DDBJ whole genome shotgun (WGS) entry which is preliminary data.</text>
</comment>
<organism evidence="1 2">
    <name type="scientific">Paratissierella segnis</name>
    <dbReference type="NCBI Taxonomy" id="2763679"/>
    <lineage>
        <taxon>Bacteria</taxon>
        <taxon>Bacillati</taxon>
        <taxon>Bacillota</taxon>
        <taxon>Tissierellia</taxon>
        <taxon>Tissierellales</taxon>
        <taxon>Tissierellaceae</taxon>
        <taxon>Paratissierella</taxon>
    </lineage>
</organism>
<name>A0A926IJC6_9FIRM</name>
<evidence type="ECO:0000313" key="1">
    <source>
        <dbReference type="EMBL" id="MBC8587100.1"/>
    </source>
</evidence>
<evidence type="ECO:0000313" key="2">
    <source>
        <dbReference type="Proteomes" id="UP000601171"/>
    </source>
</evidence>
<accession>A0A926IJC6</accession>
<proteinExistence type="predicted"/>
<dbReference type="AlphaFoldDB" id="A0A926IJC6"/>
<keyword evidence="2" id="KW-1185">Reference proteome</keyword>